<dbReference type="EMBL" id="JAUMIS010000001">
    <property type="protein sequence ID" value="MDO3721621.1"/>
    <property type="molecule type" value="Genomic_DNA"/>
</dbReference>
<comment type="pathway">
    <text evidence="2">Glycan biosynthesis; alginate biosynthesis.</text>
</comment>
<protein>
    <recommendedName>
        <fullName evidence="4">mannuronan 5-epimerase</fullName>
        <ecNumber evidence="4">5.1.3.37</ecNumber>
    </recommendedName>
</protein>
<dbReference type="NCBIfam" id="TIGR03804">
    <property type="entry name" value="para_beta_helix"/>
    <property type="match status" value="1"/>
</dbReference>
<evidence type="ECO:0000256" key="5">
    <source>
        <dbReference type="ARBA" id="ARBA00022841"/>
    </source>
</evidence>
<feature type="region of interest" description="Disordered" evidence="7">
    <location>
        <begin position="422"/>
        <end position="442"/>
    </location>
</feature>
<dbReference type="InterPro" id="IPR022442">
    <property type="entry name" value="SO_2930-like_dom"/>
</dbReference>
<comment type="catalytic activity">
    <reaction evidence="1">
        <text>[(1-&gt;4)-beta-D-mannuronosyl](n) = [alginate](n)</text>
        <dbReference type="Rhea" id="RHEA:45572"/>
        <dbReference type="Rhea" id="RHEA-COMP:11264"/>
        <dbReference type="Rhea" id="RHEA-COMP:11270"/>
        <dbReference type="ChEBI" id="CHEBI:58187"/>
        <dbReference type="ChEBI" id="CHEBI:85311"/>
        <dbReference type="EC" id="5.1.3.37"/>
    </reaction>
</comment>
<keyword evidence="6" id="KW-0413">Isomerase</keyword>
<dbReference type="InterPro" id="IPR039448">
    <property type="entry name" value="Beta_helix"/>
</dbReference>
<evidence type="ECO:0000256" key="2">
    <source>
        <dbReference type="ARBA" id="ARBA00005182"/>
    </source>
</evidence>
<comment type="similarity">
    <text evidence="3">Belongs to the D-mannuronate C5-epimerase family.</text>
</comment>
<gene>
    <name evidence="9" type="ORF">QVZ43_07775</name>
</gene>
<dbReference type="EC" id="5.1.3.37" evidence="4"/>
<dbReference type="NCBIfam" id="TIGR03805">
    <property type="entry name" value="beta_helix_1"/>
    <property type="match status" value="1"/>
</dbReference>
<dbReference type="Pfam" id="PF13229">
    <property type="entry name" value="Beta_helix"/>
    <property type="match status" value="1"/>
</dbReference>
<accession>A0ABT8W036</accession>
<name>A0ABT8W036_9GAMM</name>
<comment type="caution">
    <text evidence="9">The sequence shown here is derived from an EMBL/GenBank/DDBJ whole genome shotgun (WGS) entry which is preliminary data.</text>
</comment>
<reference evidence="9" key="1">
    <citation type="submission" date="2023-07" db="EMBL/GenBank/DDBJ databases">
        <title>Marinobacter sp. chi1 genome sequencing and assembly.</title>
        <authorList>
            <person name="Park S."/>
        </authorList>
    </citation>
    <scope>NUCLEOTIDE SEQUENCE</scope>
    <source>
        <strain evidence="9">Chi1</strain>
    </source>
</reference>
<proteinExistence type="inferred from homology"/>
<sequence length="493" mass="51353">MATGSTPLFRRSILGTAICAVMLTGCGGSDSGSGVSFPEGAIMLPAENLTQAAKEAFITAESGDVIVFPEGRFELDDTLTFDGDTDGDNIPTKNITIMGYGKDKTILDFGQSGGGDGISIQNAADIEIRDLAVYEAPSNAIKLKDTSGIIIDDVATVWEGDLDSGNGAYGIYPVECDNILIEDSYVRGSADAGVYVGQSQNIVVRRNIAEENVAGIEIENSMNADVYDNIARGNTGGILVFDLPIGQSIYGSTVRVFDNLIESNNTDNFANTSDSAAGVHIVPPGTAVIVLSTPDVEIYNNIITDHDTLSVAISSFVLADEGLLSDPKYPPIIQDGWQPVPRNINVHDNSITISGTNPRGKLIKDIIAGYLLDPSKGKMPTILYDGVGELLANAGVSALGAPFGPEDAICASNNGDISYGQVYGTTPDGTNLDGSTNPPSPKASLLLDEPQNELLACESSPERLTASKATIAGKSYGCGSDETGDASAASCSL</sequence>
<dbReference type="InterPro" id="IPR006626">
    <property type="entry name" value="PbH1"/>
</dbReference>
<dbReference type="Proteomes" id="UP001168640">
    <property type="component" value="Unassembled WGS sequence"/>
</dbReference>
<dbReference type="InterPro" id="IPR022441">
    <property type="entry name" value="Para_beta_helix_rpt-2"/>
</dbReference>
<dbReference type="InterPro" id="IPR012334">
    <property type="entry name" value="Pectin_lyas_fold"/>
</dbReference>
<evidence type="ECO:0000259" key="8">
    <source>
        <dbReference type="Pfam" id="PF13229"/>
    </source>
</evidence>
<evidence type="ECO:0000256" key="6">
    <source>
        <dbReference type="ARBA" id="ARBA00023235"/>
    </source>
</evidence>
<evidence type="ECO:0000313" key="9">
    <source>
        <dbReference type="EMBL" id="MDO3721621.1"/>
    </source>
</evidence>
<dbReference type="SUPFAM" id="SSF51126">
    <property type="entry name" value="Pectin lyase-like"/>
    <property type="match status" value="1"/>
</dbReference>
<dbReference type="Gene3D" id="2.160.20.10">
    <property type="entry name" value="Single-stranded right-handed beta-helix, Pectin lyase-like"/>
    <property type="match status" value="1"/>
</dbReference>
<keyword evidence="5" id="KW-0016">Alginate biosynthesis</keyword>
<evidence type="ECO:0000256" key="7">
    <source>
        <dbReference type="SAM" id="MobiDB-lite"/>
    </source>
</evidence>
<dbReference type="InterPro" id="IPR011050">
    <property type="entry name" value="Pectin_lyase_fold/virulence"/>
</dbReference>
<feature type="domain" description="Right handed beta helix" evidence="8">
    <location>
        <begin position="117"/>
        <end position="301"/>
    </location>
</feature>
<evidence type="ECO:0000256" key="1">
    <source>
        <dbReference type="ARBA" id="ARBA00001550"/>
    </source>
</evidence>
<evidence type="ECO:0000256" key="3">
    <source>
        <dbReference type="ARBA" id="ARBA00010085"/>
    </source>
</evidence>
<evidence type="ECO:0000256" key="4">
    <source>
        <dbReference type="ARBA" id="ARBA00012124"/>
    </source>
</evidence>
<dbReference type="RefSeq" id="WP_302909474.1">
    <property type="nucleotide sequence ID" value="NZ_JAUMIS010000001.1"/>
</dbReference>
<feature type="compositionally biased region" description="Polar residues" evidence="7">
    <location>
        <begin position="423"/>
        <end position="437"/>
    </location>
</feature>
<dbReference type="SMART" id="SM00710">
    <property type="entry name" value="PbH1"/>
    <property type="match status" value="6"/>
</dbReference>
<organism evidence="9 10">
    <name type="scientific">Marinobacter suaedae</name>
    <dbReference type="NCBI Taxonomy" id="3057675"/>
    <lineage>
        <taxon>Bacteria</taxon>
        <taxon>Pseudomonadati</taxon>
        <taxon>Pseudomonadota</taxon>
        <taxon>Gammaproteobacteria</taxon>
        <taxon>Pseudomonadales</taxon>
        <taxon>Marinobacteraceae</taxon>
        <taxon>Marinobacter</taxon>
    </lineage>
</organism>
<evidence type="ECO:0000313" key="10">
    <source>
        <dbReference type="Proteomes" id="UP001168640"/>
    </source>
</evidence>
<keyword evidence="10" id="KW-1185">Reference proteome</keyword>